<dbReference type="AlphaFoldDB" id="A0A6J4SX30"/>
<feature type="non-terminal residue" evidence="1">
    <location>
        <position position="1"/>
    </location>
</feature>
<proteinExistence type="predicted"/>
<dbReference type="EMBL" id="CADCVX010000285">
    <property type="protein sequence ID" value="CAA9508017.1"/>
    <property type="molecule type" value="Genomic_DNA"/>
</dbReference>
<gene>
    <name evidence="1" type="ORF">AVDCRST_MAG91-1456</name>
</gene>
<sequence length="42" mass="4540">PRGLVIPERTLHTYAVVGHPVDHSRARVARGSGDPPSRRVGL</sequence>
<accession>A0A6J4SX30</accession>
<protein>
    <submittedName>
        <fullName evidence="1">Uncharacterized protein</fullName>
    </submittedName>
</protein>
<evidence type="ECO:0000313" key="1">
    <source>
        <dbReference type="EMBL" id="CAA9508017.1"/>
    </source>
</evidence>
<feature type="non-terminal residue" evidence="1">
    <location>
        <position position="42"/>
    </location>
</feature>
<name>A0A6J4SX30_9SPHN</name>
<reference evidence="1" key="1">
    <citation type="submission" date="2020-02" db="EMBL/GenBank/DDBJ databases">
        <authorList>
            <person name="Meier V. D."/>
        </authorList>
    </citation>
    <scope>NUCLEOTIDE SEQUENCE</scope>
    <source>
        <strain evidence="1">AVDCRST_MAG91</strain>
    </source>
</reference>
<organism evidence="1">
    <name type="scientific">uncultured Sphingomonadaceae bacterium</name>
    <dbReference type="NCBI Taxonomy" id="169976"/>
    <lineage>
        <taxon>Bacteria</taxon>
        <taxon>Pseudomonadati</taxon>
        <taxon>Pseudomonadota</taxon>
        <taxon>Alphaproteobacteria</taxon>
        <taxon>Sphingomonadales</taxon>
        <taxon>Sphingomonadaceae</taxon>
        <taxon>environmental samples</taxon>
    </lineage>
</organism>